<protein>
    <submittedName>
        <fullName evidence="4">Phosphatidylglycerophosphate synthase</fullName>
    </submittedName>
</protein>
<evidence type="ECO:0000313" key="4">
    <source>
        <dbReference type="EMBL" id="TDQ81461.1"/>
    </source>
</evidence>
<evidence type="ECO:0000256" key="2">
    <source>
        <dbReference type="RuleBase" id="RU003750"/>
    </source>
</evidence>
<dbReference type="GO" id="GO:0016780">
    <property type="term" value="F:phosphotransferase activity, for other substituted phosphate groups"/>
    <property type="evidence" value="ECO:0007669"/>
    <property type="project" value="InterPro"/>
</dbReference>
<dbReference type="Proteomes" id="UP000295783">
    <property type="component" value="Unassembled WGS sequence"/>
</dbReference>
<evidence type="ECO:0000256" key="1">
    <source>
        <dbReference type="ARBA" id="ARBA00022679"/>
    </source>
</evidence>
<reference evidence="4 5" key="1">
    <citation type="submission" date="2019-03" db="EMBL/GenBank/DDBJ databases">
        <title>Genomic Encyclopedia of Type Strains, Phase III (KMG-III): the genomes of soil and plant-associated and newly described type strains.</title>
        <authorList>
            <person name="Whitman W."/>
        </authorList>
    </citation>
    <scope>NUCLEOTIDE SEQUENCE [LARGE SCALE GENOMIC DNA]</scope>
    <source>
        <strain evidence="4 5">CGMCC 1.7660</strain>
    </source>
</reference>
<evidence type="ECO:0000313" key="5">
    <source>
        <dbReference type="Proteomes" id="UP000295783"/>
    </source>
</evidence>
<dbReference type="Pfam" id="PF01066">
    <property type="entry name" value="CDP-OH_P_transf"/>
    <property type="match status" value="1"/>
</dbReference>
<dbReference type="InterPro" id="IPR043130">
    <property type="entry name" value="CDP-OH_PTrfase_TM_dom"/>
</dbReference>
<proteinExistence type="inferred from homology"/>
<dbReference type="AlphaFoldDB" id="A0A4V6PXI1"/>
<feature type="transmembrane region" description="Helical" evidence="3">
    <location>
        <begin position="190"/>
        <end position="218"/>
    </location>
</feature>
<dbReference type="InterPro" id="IPR000462">
    <property type="entry name" value="CDP-OH_P_trans"/>
</dbReference>
<sequence length="374" mass="41447">MPNQSDSWPDPTFLNESDAAIWGLTPRARLERALRRAQSGAGEAAKPGKLVFRADMVLHESLVRALVCRPGTVLTDDRGRPVAGHGRDEAEGEIISGTIKAERMPHAGSDLVVVDAAGLTGTYDQALRRKGAPYLFSLETQSPAEIERRMYLESYKGVTDLVTKYVWPEPALLVTRFCAGRGISPNMVTLVSFLCVVLATWLFAVGQFGLGLVAAWAMCFLDTVDGKLARCTLTSSKWGNVFDHGTDLIHPPFWYWAWYVGLGGAAVVDPWIFWVIIAGYILGRGQEGLFMWQFGIEMHIWRPLDSSFRLITARRNPNLIILSVAVAFGAPDTGFEIVAWWTILSFLFHCVRIAQAFMARAQGARPVSWLMDRA</sequence>
<feature type="transmembrane region" description="Helical" evidence="3">
    <location>
        <begin position="319"/>
        <end position="343"/>
    </location>
</feature>
<gene>
    <name evidence="4" type="ORF">A8950_2529</name>
</gene>
<dbReference type="EMBL" id="SNYW01000009">
    <property type="protein sequence ID" value="TDQ81461.1"/>
    <property type="molecule type" value="Genomic_DNA"/>
</dbReference>
<feature type="transmembrane region" description="Helical" evidence="3">
    <location>
        <begin position="256"/>
        <end position="282"/>
    </location>
</feature>
<organism evidence="4 5">
    <name type="scientific">Dongia mobilis</name>
    <dbReference type="NCBI Taxonomy" id="578943"/>
    <lineage>
        <taxon>Bacteria</taxon>
        <taxon>Pseudomonadati</taxon>
        <taxon>Pseudomonadota</taxon>
        <taxon>Alphaproteobacteria</taxon>
        <taxon>Rhodospirillales</taxon>
        <taxon>Dongiaceae</taxon>
        <taxon>Dongia</taxon>
    </lineage>
</organism>
<dbReference type="InterPro" id="IPR048254">
    <property type="entry name" value="CDP_ALCOHOL_P_TRANSF_CS"/>
</dbReference>
<evidence type="ECO:0000256" key="3">
    <source>
        <dbReference type="SAM" id="Phobius"/>
    </source>
</evidence>
<keyword evidence="5" id="KW-1185">Reference proteome</keyword>
<keyword evidence="3" id="KW-0472">Membrane</keyword>
<keyword evidence="3" id="KW-1133">Transmembrane helix</keyword>
<name>A0A4V6PXI1_9PROT</name>
<dbReference type="GO" id="GO:0008654">
    <property type="term" value="P:phospholipid biosynthetic process"/>
    <property type="evidence" value="ECO:0007669"/>
    <property type="project" value="InterPro"/>
</dbReference>
<accession>A0A4V6PXI1</accession>
<comment type="similarity">
    <text evidence="2">Belongs to the CDP-alcohol phosphatidyltransferase class-I family.</text>
</comment>
<dbReference type="Gene3D" id="1.20.120.1760">
    <property type="match status" value="1"/>
</dbReference>
<dbReference type="GO" id="GO:0016020">
    <property type="term" value="C:membrane"/>
    <property type="evidence" value="ECO:0007669"/>
    <property type="project" value="InterPro"/>
</dbReference>
<keyword evidence="3" id="KW-0812">Transmembrane</keyword>
<keyword evidence="1 2" id="KW-0808">Transferase</keyword>
<comment type="caution">
    <text evidence="4">The sequence shown here is derived from an EMBL/GenBank/DDBJ whole genome shotgun (WGS) entry which is preliminary data.</text>
</comment>
<dbReference type="PROSITE" id="PS00379">
    <property type="entry name" value="CDP_ALCOHOL_P_TRANSF"/>
    <property type="match status" value="1"/>
</dbReference>
<dbReference type="OrthoDB" id="8541463at2"/>